<dbReference type="OrthoDB" id="10061407at2759"/>
<dbReference type="PRINTS" id="PR00130">
    <property type="entry name" value="DNASEI"/>
</dbReference>
<keyword evidence="2 4" id="KW-0540">Nuclease</keyword>
<comment type="similarity">
    <text evidence="1 4">Belongs to the DNase I family.</text>
</comment>
<name>R7U7G4_CAPTE</name>
<dbReference type="SMART" id="SM00476">
    <property type="entry name" value="DNaseIc"/>
    <property type="match status" value="1"/>
</dbReference>
<feature type="disulfide bond" description="Essential for enzymatic activity" evidence="6">
    <location>
        <begin position="204"/>
        <end position="240"/>
    </location>
</feature>
<dbReference type="HOGENOM" id="CLU_043335_0_0_1"/>
<reference evidence="9" key="3">
    <citation type="submission" date="2015-06" db="UniProtKB">
        <authorList>
            <consortium name="EnsemblMetazoa"/>
        </authorList>
    </citation>
    <scope>IDENTIFICATION</scope>
</reference>
<dbReference type="GO" id="GO:0006308">
    <property type="term" value="P:DNA catabolic process"/>
    <property type="evidence" value="ECO:0007669"/>
    <property type="project" value="InterPro"/>
</dbReference>
<dbReference type="PANTHER" id="PTHR11371:SF33">
    <property type="entry name" value="ENDONUCLEASE_EXONUCLEASE_PHOSPHATASE DOMAIN-CONTAINING PROTEIN"/>
    <property type="match status" value="1"/>
</dbReference>
<feature type="domain" description="Endonuclease/exonuclease/phosphatase" evidence="7">
    <location>
        <begin position="36"/>
        <end position="282"/>
    </location>
</feature>
<evidence type="ECO:0000256" key="5">
    <source>
        <dbReference type="PIRSR" id="PIRSR000988-1"/>
    </source>
</evidence>
<dbReference type="GO" id="GO:0003677">
    <property type="term" value="F:DNA binding"/>
    <property type="evidence" value="ECO:0007669"/>
    <property type="project" value="TreeGrafter"/>
</dbReference>
<dbReference type="PIRSF" id="PIRSF000988">
    <property type="entry name" value="DNase_I_euk"/>
    <property type="match status" value="1"/>
</dbReference>
<dbReference type="EnsemblMetazoa" id="CapteT100138">
    <property type="protein sequence ID" value="CapteP100138"/>
    <property type="gene ID" value="CapteG100138"/>
</dbReference>
<evidence type="ECO:0000313" key="9">
    <source>
        <dbReference type="EnsemblMetazoa" id="CapteP100138"/>
    </source>
</evidence>
<dbReference type="OMA" id="YHFVVSE"/>
<evidence type="ECO:0000256" key="2">
    <source>
        <dbReference type="ARBA" id="ARBA00022722"/>
    </source>
</evidence>
<dbReference type="STRING" id="283909.R7U7G4"/>
<organism evidence="8">
    <name type="scientific">Capitella teleta</name>
    <name type="common">Polychaete worm</name>
    <dbReference type="NCBI Taxonomy" id="283909"/>
    <lineage>
        <taxon>Eukaryota</taxon>
        <taxon>Metazoa</taxon>
        <taxon>Spiralia</taxon>
        <taxon>Lophotrochozoa</taxon>
        <taxon>Annelida</taxon>
        <taxon>Polychaeta</taxon>
        <taxon>Sedentaria</taxon>
        <taxon>Scolecida</taxon>
        <taxon>Capitellidae</taxon>
        <taxon>Capitella</taxon>
    </lineage>
</organism>
<proteinExistence type="inferred from homology"/>
<dbReference type="InterPro" id="IPR016202">
    <property type="entry name" value="DNase_I"/>
</dbReference>
<reference evidence="8 10" key="2">
    <citation type="journal article" date="2013" name="Nature">
        <title>Insights into bilaterian evolution from three spiralian genomes.</title>
        <authorList>
            <person name="Simakov O."/>
            <person name="Marletaz F."/>
            <person name="Cho S.J."/>
            <person name="Edsinger-Gonzales E."/>
            <person name="Havlak P."/>
            <person name="Hellsten U."/>
            <person name="Kuo D.H."/>
            <person name="Larsson T."/>
            <person name="Lv J."/>
            <person name="Arendt D."/>
            <person name="Savage R."/>
            <person name="Osoegawa K."/>
            <person name="de Jong P."/>
            <person name="Grimwood J."/>
            <person name="Chapman J.A."/>
            <person name="Shapiro H."/>
            <person name="Aerts A."/>
            <person name="Otillar R.P."/>
            <person name="Terry A.Y."/>
            <person name="Boore J.L."/>
            <person name="Grigoriev I.V."/>
            <person name="Lindberg D.R."/>
            <person name="Seaver E.C."/>
            <person name="Weisblat D.A."/>
            <person name="Putnam N.H."/>
            <person name="Rokhsar D.S."/>
        </authorList>
    </citation>
    <scope>NUCLEOTIDE SEQUENCE</scope>
    <source>
        <strain evidence="8 10">I ESC-2004</strain>
    </source>
</reference>
<dbReference type="PANTHER" id="PTHR11371">
    <property type="entry name" value="DEOXYRIBONUCLEASE"/>
    <property type="match status" value="1"/>
</dbReference>
<evidence type="ECO:0000256" key="1">
    <source>
        <dbReference type="ARBA" id="ARBA00007359"/>
    </source>
</evidence>
<dbReference type="InterPro" id="IPR036691">
    <property type="entry name" value="Endo/exonu/phosph_ase_sf"/>
</dbReference>
<reference evidence="10" key="1">
    <citation type="submission" date="2012-12" db="EMBL/GenBank/DDBJ databases">
        <authorList>
            <person name="Hellsten U."/>
            <person name="Grimwood J."/>
            <person name="Chapman J.A."/>
            <person name="Shapiro H."/>
            <person name="Aerts A."/>
            <person name="Otillar R.P."/>
            <person name="Terry A.Y."/>
            <person name="Boore J.L."/>
            <person name="Simakov O."/>
            <person name="Marletaz F."/>
            <person name="Cho S.-J."/>
            <person name="Edsinger-Gonzales E."/>
            <person name="Havlak P."/>
            <person name="Kuo D.-H."/>
            <person name="Larsson T."/>
            <person name="Lv J."/>
            <person name="Arendt D."/>
            <person name="Savage R."/>
            <person name="Osoegawa K."/>
            <person name="de Jong P."/>
            <person name="Lindberg D.R."/>
            <person name="Seaver E.C."/>
            <person name="Weisblat D.A."/>
            <person name="Putnam N.H."/>
            <person name="Grigoriev I.V."/>
            <person name="Rokhsar D.S."/>
        </authorList>
    </citation>
    <scope>NUCLEOTIDE SEQUENCE</scope>
    <source>
        <strain evidence="10">I ESC-2004</strain>
    </source>
</reference>
<dbReference type="GO" id="GO:0004530">
    <property type="term" value="F:deoxyribonuclease I activity"/>
    <property type="evidence" value="ECO:0007669"/>
    <property type="project" value="TreeGrafter"/>
</dbReference>
<evidence type="ECO:0000256" key="6">
    <source>
        <dbReference type="PIRSR" id="PIRSR000988-2"/>
    </source>
</evidence>
<evidence type="ECO:0000256" key="3">
    <source>
        <dbReference type="ARBA" id="ARBA00022801"/>
    </source>
</evidence>
<dbReference type="GO" id="GO:0005634">
    <property type="term" value="C:nucleus"/>
    <property type="evidence" value="ECO:0007669"/>
    <property type="project" value="TreeGrafter"/>
</dbReference>
<feature type="active site" evidence="5">
    <location>
        <position position="108"/>
    </location>
</feature>
<evidence type="ECO:0000256" key="4">
    <source>
        <dbReference type="PIRNR" id="PIRNR000988"/>
    </source>
</evidence>
<dbReference type="InterPro" id="IPR005135">
    <property type="entry name" value="Endo/exonuclease/phosphatase"/>
</dbReference>
<dbReference type="CDD" id="cd10282">
    <property type="entry name" value="DNase1"/>
    <property type="match status" value="1"/>
</dbReference>
<dbReference type="SUPFAM" id="SSF56219">
    <property type="entry name" value="DNase I-like"/>
    <property type="match status" value="1"/>
</dbReference>
<dbReference type="Pfam" id="PF03372">
    <property type="entry name" value="Exo_endo_phos"/>
    <property type="match status" value="1"/>
</dbReference>
<gene>
    <name evidence="8" type="ORF">CAPTEDRAFT_100138</name>
</gene>
<dbReference type="Proteomes" id="UP000014760">
    <property type="component" value="Unassembled WGS sequence"/>
</dbReference>
<dbReference type="EMBL" id="KB304598">
    <property type="protein sequence ID" value="ELU01904.1"/>
    <property type="molecule type" value="Genomic_DNA"/>
</dbReference>
<dbReference type="EMBL" id="AMQN01001707">
    <property type="status" value="NOT_ANNOTATED_CDS"/>
    <property type="molecule type" value="Genomic_DNA"/>
</dbReference>
<feature type="active site" evidence="5">
    <location>
        <position position="162"/>
    </location>
</feature>
<accession>R7U7G4</accession>
<dbReference type="Gene3D" id="3.60.10.10">
    <property type="entry name" value="Endonuclease/exonuclease/phosphatase"/>
    <property type="match status" value="1"/>
</dbReference>
<keyword evidence="3 4" id="KW-0378">Hydrolase</keyword>
<evidence type="ECO:0000313" key="10">
    <source>
        <dbReference type="Proteomes" id="UP000014760"/>
    </source>
</evidence>
<keyword evidence="6" id="KW-1015">Disulfide bond</keyword>
<sequence length="290" mass="32885">MVSHGDGAEIREPSVPGIFKSIDQSFNFNSLRISAFNIQVFGVSKMEKPHVVEILEQILVQYDITLIQEIRDASETAIYELLDVVNAATSDPYDIVLSERLGRTTSKEQYAYFYRPSKFSYVKEYQWPEDREGNDWFERPPFTVHFQANGFSLGDFAYSGIHVKPDDAVAEIDHLVDVFDGVADIWGSSNPSGWIIGGDLNAGCTYVRPGDWENIRLRTESRFTWIIDDDVDTTVSPTQCAYDRFVLTGHVANSFIGGTAKAFNFRDEYGLDDDWTKEVSDHWPVEMDSA</sequence>
<evidence type="ECO:0000259" key="7">
    <source>
        <dbReference type="Pfam" id="PF03372"/>
    </source>
</evidence>
<protein>
    <recommendedName>
        <fullName evidence="4">Deoxyribonuclease</fullName>
    </recommendedName>
</protein>
<keyword evidence="10" id="KW-1185">Reference proteome</keyword>
<dbReference type="AlphaFoldDB" id="R7U7G4"/>
<evidence type="ECO:0000313" key="8">
    <source>
        <dbReference type="EMBL" id="ELU01904.1"/>
    </source>
</evidence>
<keyword evidence="4" id="KW-0255">Endonuclease</keyword>